<organism evidence="2 3">
    <name type="scientific">Streptosporangium lutulentum</name>
    <dbReference type="NCBI Taxonomy" id="1461250"/>
    <lineage>
        <taxon>Bacteria</taxon>
        <taxon>Bacillati</taxon>
        <taxon>Actinomycetota</taxon>
        <taxon>Actinomycetes</taxon>
        <taxon>Streptosporangiales</taxon>
        <taxon>Streptosporangiaceae</taxon>
        <taxon>Streptosporangium</taxon>
    </lineage>
</organism>
<dbReference type="EMBL" id="JAUSQU010000001">
    <property type="protein sequence ID" value="MDP9844187.1"/>
    <property type="molecule type" value="Genomic_DNA"/>
</dbReference>
<evidence type="ECO:0000256" key="1">
    <source>
        <dbReference type="SAM" id="MobiDB-lite"/>
    </source>
</evidence>
<proteinExistence type="predicted"/>
<protein>
    <submittedName>
        <fullName evidence="2">Uncharacterized protein</fullName>
    </submittedName>
</protein>
<keyword evidence="3" id="KW-1185">Reference proteome</keyword>
<evidence type="ECO:0000313" key="2">
    <source>
        <dbReference type="EMBL" id="MDP9844187.1"/>
    </source>
</evidence>
<gene>
    <name evidence="2" type="ORF">J2853_003398</name>
</gene>
<evidence type="ECO:0000313" key="3">
    <source>
        <dbReference type="Proteomes" id="UP001225356"/>
    </source>
</evidence>
<comment type="caution">
    <text evidence="2">The sequence shown here is derived from an EMBL/GenBank/DDBJ whole genome shotgun (WGS) entry which is preliminary data.</text>
</comment>
<feature type="region of interest" description="Disordered" evidence="1">
    <location>
        <begin position="20"/>
        <end position="41"/>
    </location>
</feature>
<accession>A0ABT9QBN8</accession>
<sequence length="41" mass="4532">MAEVIGAGYGPGGRHLVMEEAPARREAGRPVRMRMPREALR</sequence>
<name>A0ABT9QBN8_9ACTN</name>
<dbReference type="Proteomes" id="UP001225356">
    <property type="component" value="Unassembled WGS sequence"/>
</dbReference>
<reference evidence="2 3" key="1">
    <citation type="submission" date="2023-07" db="EMBL/GenBank/DDBJ databases">
        <title>Sequencing the genomes of 1000 actinobacteria strains.</title>
        <authorList>
            <person name="Klenk H.-P."/>
        </authorList>
    </citation>
    <scope>NUCLEOTIDE SEQUENCE [LARGE SCALE GENOMIC DNA]</scope>
    <source>
        <strain evidence="2 3">DSM 46740</strain>
    </source>
</reference>